<gene>
    <name evidence="2" type="ORF">PHLCEN_2v2138</name>
    <name evidence="1" type="ORF">PHLCEN_2v4969</name>
</gene>
<dbReference type="AlphaFoldDB" id="A0A2R6PBZ6"/>
<dbReference type="EMBL" id="MLYV02000198">
    <property type="protein sequence ID" value="PSS32097.1"/>
    <property type="molecule type" value="Genomic_DNA"/>
</dbReference>
<comment type="caution">
    <text evidence="1">The sequence shown here is derived from an EMBL/GenBank/DDBJ whole genome shotgun (WGS) entry which is preliminary data.</text>
</comment>
<dbReference type="Proteomes" id="UP000186601">
    <property type="component" value="Unassembled WGS sequence"/>
</dbReference>
<name>A0A2R6PBZ6_9APHY</name>
<organism evidence="1 3">
    <name type="scientific">Hermanssonia centrifuga</name>
    <dbReference type="NCBI Taxonomy" id="98765"/>
    <lineage>
        <taxon>Eukaryota</taxon>
        <taxon>Fungi</taxon>
        <taxon>Dikarya</taxon>
        <taxon>Basidiomycota</taxon>
        <taxon>Agaricomycotina</taxon>
        <taxon>Agaricomycetes</taxon>
        <taxon>Polyporales</taxon>
        <taxon>Meruliaceae</taxon>
        <taxon>Hermanssonia</taxon>
    </lineage>
</organism>
<keyword evidence="3" id="KW-1185">Reference proteome</keyword>
<evidence type="ECO:0000313" key="2">
    <source>
        <dbReference type="EMBL" id="PSS32097.1"/>
    </source>
</evidence>
<proteinExistence type="predicted"/>
<protein>
    <submittedName>
        <fullName evidence="1">Uncharacterized protein</fullName>
    </submittedName>
</protein>
<evidence type="ECO:0000313" key="1">
    <source>
        <dbReference type="EMBL" id="PSR88820.1"/>
    </source>
</evidence>
<sequence length="57" mass="6474">MPSRLKRMVHKHLMALVVKNIGQDKQAANNSMTYTAVLVTDTGMHPYDYSYYIQGAD</sequence>
<reference evidence="1 3" key="1">
    <citation type="submission" date="2018-02" db="EMBL/GenBank/DDBJ databases">
        <title>Genome sequence of the basidiomycete white-rot fungus Phlebia centrifuga.</title>
        <authorList>
            <person name="Granchi Z."/>
            <person name="Peng M."/>
            <person name="de Vries R.P."/>
            <person name="Hilden K."/>
            <person name="Makela M.R."/>
            <person name="Grigoriev I."/>
            <person name="Riley R."/>
        </authorList>
    </citation>
    <scope>NUCLEOTIDE SEQUENCE [LARGE SCALE GENOMIC DNA]</scope>
    <source>
        <strain evidence="1 3">FBCC195</strain>
    </source>
</reference>
<dbReference type="EMBL" id="MLYV02000502">
    <property type="protein sequence ID" value="PSR88820.1"/>
    <property type="molecule type" value="Genomic_DNA"/>
</dbReference>
<evidence type="ECO:0000313" key="3">
    <source>
        <dbReference type="Proteomes" id="UP000186601"/>
    </source>
</evidence>
<accession>A0A2R6PBZ6</accession>